<organism evidence="1 2">
    <name type="scientific">Paracoccus versutus</name>
    <name type="common">Thiobacillus versutus</name>
    <dbReference type="NCBI Taxonomy" id="34007"/>
    <lineage>
        <taxon>Bacteria</taxon>
        <taxon>Pseudomonadati</taxon>
        <taxon>Pseudomonadota</taxon>
        <taxon>Alphaproteobacteria</taxon>
        <taxon>Rhodobacterales</taxon>
        <taxon>Paracoccaceae</taxon>
        <taxon>Paracoccus</taxon>
    </lineage>
</organism>
<dbReference type="EMBL" id="QTUJ01000001">
    <property type="protein sequence ID" value="REF72316.1"/>
    <property type="molecule type" value="Genomic_DNA"/>
</dbReference>
<dbReference type="AlphaFoldDB" id="A0A3D9XPE2"/>
<accession>A0A3D9XPE2</accession>
<evidence type="ECO:0000313" key="2">
    <source>
        <dbReference type="Proteomes" id="UP000256941"/>
    </source>
</evidence>
<dbReference type="Proteomes" id="UP000256941">
    <property type="component" value="Unassembled WGS sequence"/>
</dbReference>
<evidence type="ECO:0000313" key="1">
    <source>
        <dbReference type="EMBL" id="REF72316.1"/>
    </source>
</evidence>
<gene>
    <name evidence="1" type="ORF">BDD41_0785</name>
</gene>
<name>A0A3D9XPE2_PARVE</name>
<sequence>MTSSATVGRLRVGLSLDKAALQEGMKQAKAGLARFSADVNKRLGALGSVPGVQSLQGALASIGTNAAAALGKGAALAATALAGLSISAINAAGEIQNLSRLSNATPEEFQAWAAGARTVGVEQDKLADILKDMNDRVGDFISTGGGPMKDFFEVIAPKVGVTADQFRKLSGPQALQLYVDSLEKANVNQQDFTFYMEAIASDSTALLPLLKNGGKAMQEYAARAKALGGVMSNETVRSLAAMKASLSEVGIVMRGVRNTLGAAFAPMVDSIAKAFVSLMTQGSGLRVVFDGIAGAVRILVNFLSSLVTIVSSVASGLWNLTKSAARAVDEATGLSDAFRLMIANSPVGLIYRAVTGLAALIKATGGVSGAFAELKNVAAEVFDRIGVAFDMVPAAIEAGVESMKRIFFAGLHDMLANFSWFLSRIAAGFNKLFGAALSEAEPFQDAIAGLSKASSDARDAADAASGELKEVWSQVSAPLQSVARINGLIAKSAEDAANSLGDGAGGAGGGLAAAADKAGKSGSSAAAKLTPLQEVLKRLREESEKMKATLWMSDTEASVWENLREAKVAATSQSGKEIAALTRTNEGLKQLKESTDSWRDSLKTTFGDLVSGATSFKDALRSVLQQLAKMWADSAFMSLWGGTGLGKWFGGLLPKIGANANGTNSWRGGLTRINERGGEIVDLPSGTRIIPHDVSMRMADRAAQVERTAIEIIPSPYFDARVAQISTAGDMRTAQLARQAMPGQLRDMQARGTR</sequence>
<reference evidence="1 2" key="1">
    <citation type="submission" date="2018-08" db="EMBL/GenBank/DDBJ databases">
        <title>Genomic Encyclopedia of Archaeal and Bacterial Type Strains, Phase II (KMG-II): from individual species to whole genera.</title>
        <authorList>
            <person name="Goeker M."/>
        </authorList>
    </citation>
    <scope>NUCLEOTIDE SEQUENCE [LARGE SCALE GENOMIC DNA]</scope>
    <source>
        <strain evidence="1 2">DSM 17099</strain>
    </source>
</reference>
<proteinExistence type="predicted"/>
<comment type="caution">
    <text evidence="1">The sequence shown here is derived from an EMBL/GenBank/DDBJ whole genome shotgun (WGS) entry which is preliminary data.</text>
</comment>
<dbReference type="RefSeq" id="WP_147304452.1">
    <property type="nucleotide sequence ID" value="NZ_CP038196.1"/>
</dbReference>
<protein>
    <submittedName>
        <fullName evidence="1">Phage-related protein</fullName>
    </submittedName>
</protein>